<accession>A0A8D8WS50</accession>
<organism evidence="2">
    <name type="scientific">Cacopsylla melanoneura</name>
    <dbReference type="NCBI Taxonomy" id="428564"/>
    <lineage>
        <taxon>Eukaryota</taxon>
        <taxon>Metazoa</taxon>
        <taxon>Ecdysozoa</taxon>
        <taxon>Arthropoda</taxon>
        <taxon>Hexapoda</taxon>
        <taxon>Insecta</taxon>
        <taxon>Pterygota</taxon>
        <taxon>Neoptera</taxon>
        <taxon>Paraneoptera</taxon>
        <taxon>Hemiptera</taxon>
        <taxon>Sternorrhyncha</taxon>
        <taxon>Psylloidea</taxon>
        <taxon>Psyllidae</taxon>
        <taxon>Psyllinae</taxon>
        <taxon>Cacopsylla</taxon>
    </lineage>
</organism>
<dbReference type="EMBL" id="HBUF01218801">
    <property type="protein sequence ID" value="CAG6668435.1"/>
    <property type="molecule type" value="Transcribed_RNA"/>
</dbReference>
<name>A0A8D8WS50_9HEMI</name>
<proteinExistence type="predicted"/>
<feature type="region of interest" description="Disordered" evidence="1">
    <location>
        <begin position="88"/>
        <end position="107"/>
    </location>
</feature>
<evidence type="ECO:0000256" key="1">
    <source>
        <dbReference type="SAM" id="MobiDB-lite"/>
    </source>
</evidence>
<evidence type="ECO:0000313" key="2">
    <source>
        <dbReference type="EMBL" id="CAG6668435.1"/>
    </source>
</evidence>
<dbReference type="AlphaFoldDB" id="A0A8D8WS50"/>
<feature type="compositionally biased region" description="Gly residues" evidence="1">
    <location>
        <begin position="92"/>
        <end position="103"/>
    </location>
</feature>
<sequence length="139" mass="14969">MNYMVYCKDLAGTTYFLTARITRALSQQPPLLHRLLGLQRMQLQGLGQVLHGFGQGLHGFGQVLQGRGHGFLQGSQQGLGEGQLVQHDLGHGEGQGHGLGGHRGLQQVGLGQQSPQLQPEPQDPREHMVAGLLLVDIGL</sequence>
<protein>
    <submittedName>
        <fullName evidence="2">Uncharacterized protein</fullName>
    </submittedName>
</protein>
<dbReference type="EMBL" id="HBUF01218800">
    <property type="protein sequence ID" value="CAG6668434.1"/>
    <property type="molecule type" value="Transcribed_RNA"/>
</dbReference>
<reference evidence="2" key="1">
    <citation type="submission" date="2021-05" db="EMBL/GenBank/DDBJ databases">
        <authorList>
            <person name="Alioto T."/>
            <person name="Alioto T."/>
            <person name="Gomez Garrido J."/>
        </authorList>
    </citation>
    <scope>NUCLEOTIDE SEQUENCE</scope>
</reference>